<dbReference type="Gene3D" id="1.20.1070.10">
    <property type="entry name" value="Rhodopsin 7-helix transmembrane proteins"/>
    <property type="match status" value="1"/>
</dbReference>
<feature type="transmembrane region" description="Helical" evidence="5">
    <location>
        <begin position="1382"/>
        <end position="1406"/>
    </location>
</feature>
<evidence type="ECO:0000256" key="1">
    <source>
        <dbReference type="ARBA" id="ARBA00004141"/>
    </source>
</evidence>
<organism evidence="8 9">
    <name type="scientific">Pinctada imbricata</name>
    <name type="common">Atlantic pearl-oyster</name>
    <name type="synonym">Pinctada martensii</name>
    <dbReference type="NCBI Taxonomy" id="66713"/>
    <lineage>
        <taxon>Eukaryota</taxon>
        <taxon>Metazoa</taxon>
        <taxon>Spiralia</taxon>
        <taxon>Lophotrochozoa</taxon>
        <taxon>Mollusca</taxon>
        <taxon>Bivalvia</taxon>
        <taxon>Autobranchia</taxon>
        <taxon>Pteriomorphia</taxon>
        <taxon>Pterioida</taxon>
        <taxon>Pterioidea</taxon>
        <taxon>Pteriidae</taxon>
        <taxon>Pinctada</taxon>
    </lineage>
</organism>
<sequence length="1663" mass="192724">MSLKITIQAFLVLHLFVNISAGLSDYTHLMKKYYLLCGPEYFCLPPIKTYQWEVSPNLSYQHMKVCPECQCDKACIKRGDCCADLYFSFPDLVCVNRTIINGRYEKDRTEQSSALMVTSCPADSKTKSKEKCSLYKDTRYRLRNFPVTGLDFPLSYYNKYCAECNGVKNYTFWTLDINCSFFADFNFLSTIDEVIDMAFDRECIFQAIQDDDTFSEIKQENCFDIDERRTLFTKCNQTGEWLTYDSNIAYACESFYKRKYRLFKNMFCYMCNPSGRNLLAKDMITTCNITGQWMTYDSGLQQACLDLPQTLETKPFKNIFCYLCNRGNDSSQIFVDILGQFYENPINDVEYPYIYYLDITDFNLDFFNHVSKRKMEKDKSLSKVIHSQFALSSFRTNDGTLINITNLLLQKAAMEMREIQVCDSRNFVKPTEYSDCTCDISCLFVRDKCCDDLSLQVPMHCRRTSLHDPTKENTKGIPTLNGCFQETTRNFIKKGCTLPESGDIFSQIPLTKVNGVNYDNFYCVLCNLNSGGLVKKMQGNFSDQEASQTSSETNDADFIDHYLNIRSQFEIWDLNIVCPQYLDYSHYLKVGDVIEIAKRMQCRIRFIEKTEGSHECLLSRGAKIRCADLSDWTYSDKDVEWACNNLIDFQGYPANIFTKSIPEEFDSSREKNYRYYSKGYTNVYCAICKPNSKFPEYFIDNCTLSRDSYLCSYYPRIYYYYPFKNIHCTLCNNISFGSVRDSYHDPGPNINIPIAGINWFPILRNMFSVHDDDTTEVVDSSTGKCKSNQVYDPYKVPMHCRHTLLHDPTEDKIKNIKGIPTVNGCFQETTRDFIKKGCTLPESGDIFSRIPITKVNGVNYDNFYCVLCNLNSDGLVKKMQGHFSDQKSSQTSSETNDADYIDHYLNIRNQFQIWDLNIVCPQYLDYSHYLKVGDVIEIAKRMQCRIRFIEKNEGSQECLLSGRLLKLRCADLSDWTYSDQDVEWACNNLIEYPGFQANIFEKSLPEEFDSSREKNYRFYSAGYTNVYCAICKPNSKFPEYFIDNCTISRNSYLCSYYPRIYYYYPFKNIHCTLCNNINFTSVSDLNRDPRPNIYRPIAGINWFPILRNIFSIHDDDATEIDTSNGQCKSNQVYDKYQDLCRNITCFSGKYLVNNECIPLLIRTMNLQYSMAFSTGTYNLKEGIPNVTLISLTDAFIQKVDSYFRSKLNVKPLVKVVAMEEYKREDGKTRNDCMFIRSKIFFRSSVPRLLIERYLISLRHRFQDSCIESMTHSNDRERIEKRETARIKKRFVTEPFYFGYFTAKVSNILVCPQIELDEDEYNTSEVNSFLTLTRNGFENKNLVFDEFATTPSGRLRICLEYLQNINYFPLSSGTISVDMKKKYLWILSLASSTMSMISLMLGLICYLILPRLRTIPGKLIIMLMTSLLFTLIFQQFSYLSVQSGYGCISTAIFLHFSWLSLFICTQMANFHSWRTFTSKEVVSHTSDRILLKFLACILGAPTCLICINIIDGLIRHSDPFGGYGGSKCFIKDTYMLIALFICPVALICLLNIAFFSLTARAIKLTPKAESNQKKRDDLAIFVRLTTVTGVSWLLQIIDSFLPFTYFTFISTAINSLQGCFIFLAFIVNKRVIDLLRKRLCLADDVNSMQTRSEYLSSSRNTSQL</sequence>
<dbReference type="GO" id="GO:0004888">
    <property type="term" value="F:transmembrane signaling receptor activity"/>
    <property type="evidence" value="ECO:0007669"/>
    <property type="project" value="InterPro"/>
</dbReference>
<dbReference type="EMBL" id="VSWD01000007">
    <property type="protein sequence ID" value="KAK3097944.1"/>
    <property type="molecule type" value="Genomic_DNA"/>
</dbReference>
<dbReference type="PANTHER" id="PTHR45902:SF1">
    <property type="entry name" value="LATROPHILIN RECEPTOR-LIKE PROTEIN A"/>
    <property type="match status" value="1"/>
</dbReference>
<keyword evidence="3 5" id="KW-1133">Transmembrane helix</keyword>
<keyword evidence="4 5" id="KW-0472">Membrane</keyword>
<dbReference type="GO" id="GO:0016020">
    <property type="term" value="C:membrane"/>
    <property type="evidence" value="ECO:0007669"/>
    <property type="project" value="UniProtKB-SubCell"/>
</dbReference>
<gene>
    <name evidence="8" type="ORF">FSP39_014723</name>
</gene>
<protein>
    <recommendedName>
        <fullName evidence="7">G-protein coupled receptors family 2 profile 2 domain-containing protein</fullName>
    </recommendedName>
</protein>
<feature type="transmembrane region" description="Helical" evidence="5">
    <location>
        <begin position="1418"/>
        <end position="1436"/>
    </location>
</feature>
<feature type="chain" id="PRO_5041655779" description="G-protein coupled receptors family 2 profile 2 domain-containing protein" evidence="6">
    <location>
        <begin position="23"/>
        <end position="1663"/>
    </location>
</feature>
<keyword evidence="2 5" id="KW-0812">Transmembrane</keyword>
<evidence type="ECO:0000313" key="9">
    <source>
        <dbReference type="Proteomes" id="UP001186944"/>
    </source>
</evidence>
<reference evidence="8" key="1">
    <citation type="submission" date="2019-08" db="EMBL/GenBank/DDBJ databases">
        <title>The improved chromosome-level genome for the pearl oyster Pinctada fucata martensii using PacBio sequencing and Hi-C.</title>
        <authorList>
            <person name="Zheng Z."/>
        </authorList>
    </citation>
    <scope>NUCLEOTIDE SEQUENCE</scope>
    <source>
        <strain evidence="8">ZZ-2019</strain>
        <tissue evidence="8">Adductor muscle</tissue>
    </source>
</reference>
<proteinExistence type="predicted"/>
<accession>A0AA88YB07</accession>
<evidence type="ECO:0000313" key="8">
    <source>
        <dbReference type="EMBL" id="KAK3097944.1"/>
    </source>
</evidence>
<name>A0AA88YB07_PINIB</name>
<feature type="transmembrane region" description="Helical" evidence="5">
    <location>
        <begin position="1602"/>
        <end position="1626"/>
    </location>
</feature>
<dbReference type="PANTHER" id="PTHR45902">
    <property type="entry name" value="LATROPHILIN RECEPTOR-LIKE PROTEIN A"/>
    <property type="match status" value="1"/>
</dbReference>
<dbReference type="PROSITE" id="PS50261">
    <property type="entry name" value="G_PROTEIN_RECEP_F2_4"/>
    <property type="match status" value="1"/>
</dbReference>
<evidence type="ECO:0000256" key="5">
    <source>
        <dbReference type="SAM" id="Phobius"/>
    </source>
</evidence>
<feature type="transmembrane region" description="Helical" evidence="5">
    <location>
        <begin position="1488"/>
        <end position="1513"/>
    </location>
</feature>
<feature type="domain" description="G-protein coupled receptors family 2 profile 2" evidence="7">
    <location>
        <begin position="1383"/>
        <end position="1628"/>
    </location>
</feature>
<dbReference type="GO" id="GO:0007166">
    <property type="term" value="P:cell surface receptor signaling pathway"/>
    <property type="evidence" value="ECO:0007669"/>
    <property type="project" value="InterPro"/>
</dbReference>
<feature type="transmembrane region" description="Helical" evidence="5">
    <location>
        <begin position="1442"/>
        <end position="1467"/>
    </location>
</feature>
<evidence type="ECO:0000256" key="4">
    <source>
        <dbReference type="ARBA" id="ARBA00023136"/>
    </source>
</evidence>
<dbReference type="InterPro" id="IPR017981">
    <property type="entry name" value="GPCR_2-like_7TM"/>
</dbReference>
<evidence type="ECO:0000259" key="7">
    <source>
        <dbReference type="PROSITE" id="PS50261"/>
    </source>
</evidence>
<evidence type="ECO:0000256" key="6">
    <source>
        <dbReference type="SAM" id="SignalP"/>
    </source>
</evidence>
<dbReference type="Proteomes" id="UP001186944">
    <property type="component" value="Unassembled WGS sequence"/>
</dbReference>
<evidence type="ECO:0000256" key="3">
    <source>
        <dbReference type="ARBA" id="ARBA00022989"/>
    </source>
</evidence>
<evidence type="ECO:0000256" key="2">
    <source>
        <dbReference type="ARBA" id="ARBA00022692"/>
    </source>
</evidence>
<feature type="transmembrane region" description="Helical" evidence="5">
    <location>
        <begin position="1533"/>
        <end position="1556"/>
    </location>
</feature>
<comment type="caution">
    <text evidence="8">The sequence shown here is derived from an EMBL/GenBank/DDBJ whole genome shotgun (WGS) entry which is preliminary data.</text>
</comment>
<keyword evidence="9" id="KW-1185">Reference proteome</keyword>
<keyword evidence="6" id="KW-0732">Signal</keyword>
<dbReference type="InterPro" id="IPR053231">
    <property type="entry name" value="GPCR_LN-TM7"/>
</dbReference>
<dbReference type="CDD" id="cd15039">
    <property type="entry name" value="7tmB3_Methuselah-like"/>
    <property type="match status" value="1"/>
</dbReference>
<feature type="transmembrane region" description="Helical" evidence="5">
    <location>
        <begin position="1577"/>
        <end position="1596"/>
    </location>
</feature>
<feature type="signal peptide" evidence="6">
    <location>
        <begin position="1"/>
        <end position="22"/>
    </location>
</feature>
<comment type="subcellular location">
    <subcellularLocation>
        <location evidence="1">Membrane</location>
        <topology evidence="1">Multi-pass membrane protein</topology>
    </subcellularLocation>
</comment>